<proteinExistence type="predicted"/>
<feature type="region of interest" description="Disordered" evidence="1">
    <location>
        <begin position="177"/>
        <end position="218"/>
    </location>
</feature>
<dbReference type="Proteomes" id="UP000017861">
    <property type="component" value="Unassembled WGS sequence"/>
</dbReference>
<dbReference type="AlphaFoldDB" id="V5AK63"/>
<evidence type="ECO:0000313" key="2">
    <source>
        <dbReference type="EMBL" id="ESS55624.1"/>
    </source>
</evidence>
<dbReference type="VEuPathDB" id="TriTrypDB:TCDM_12889"/>
<sequence length="250" mass="27716">MNGCRQDALTINMAREQAATPRRNTGEKGERGKAKGSTNTRKKQIAGGKSSATALALAGNSTPALTHKHTPSRCRQSPDEKIRPSTQRRHTLPADIHRGEEQEATQRHRLQFNPTANGIRPQPAANKHNAHRASNHPKSHTRKRFLIHPAMTRCLTPCGHTERTVSPIEIIRRPSLKNASVSDGPSNTIEENGQCSNTVTPPATMSPSYRGNSPITPRMRTQSTYHIKITQFFSPETKQPHSLPNFFGHR</sequence>
<comment type="caution">
    <text evidence="2">The sequence shown here is derived from an EMBL/GenBank/DDBJ whole genome shotgun (WGS) entry which is preliminary data.</text>
</comment>
<feature type="compositionally biased region" description="Basic and acidic residues" evidence="1">
    <location>
        <begin position="95"/>
        <end position="106"/>
    </location>
</feature>
<gene>
    <name evidence="2" type="ORF">TCDM_12889</name>
</gene>
<feature type="region of interest" description="Disordered" evidence="1">
    <location>
        <begin position="1"/>
        <end position="141"/>
    </location>
</feature>
<reference evidence="2 3" key="1">
    <citation type="journal article" date="2014" name="Genome Announc.">
        <title>Trypanosoma cruzi Clone Dm28c Draft Genome Sequence.</title>
        <authorList>
            <person name="Grisard E.C."/>
            <person name="Teixeira S.M."/>
            <person name="de Almeida L.G."/>
            <person name="Stoco P.H."/>
            <person name="Gerber A.L."/>
            <person name="Talavera-Lopez C."/>
            <person name="Lima O.C."/>
            <person name="Andersson B."/>
            <person name="de Vasconcelos A.T."/>
        </authorList>
    </citation>
    <scope>NUCLEOTIDE SEQUENCE [LARGE SCALE GENOMIC DNA]</scope>
    <source>
        <strain evidence="2 3">Dm28c</strain>
    </source>
</reference>
<protein>
    <submittedName>
        <fullName evidence="2">Uncharacterized protein</fullName>
    </submittedName>
</protein>
<dbReference type="EMBL" id="AYLP01000741">
    <property type="protein sequence ID" value="ESS55624.1"/>
    <property type="molecule type" value="Genomic_DNA"/>
</dbReference>
<accession>V5AK63</accession>
<feature type="compositionally biased region" description="Basic residues" evidence="1">
    <location>
        <begin position="128"/>
        <end position="141"/>
    </location>
</feature>
<organism evidence="2 3">
    <name type="scientific">Trypanosoma cruzi Dm28c</name>
    <dbReference type="NCBI Taxonomy" id="1416333"/>
    <lineage>
        <taxon>Eukaryota</taxon>
        <taxon>Discoba</taxon>
        <taxon>Euglenozoa</taxon>
        <taxon>Kinetoplastea</taxon>
        <taxon>Metakinetoplastina</taxon>
        <taxon>Trypanosomatida</taxon>
        <taxon>Trypanosomatidae</taxon>
        <taxon>Trypanosoma</taxon>
        <taxon>Schizotrypanum</taxon>
    </lineage>
</organism>
<evidence type="ECO:0000256" key="1">
    <source>
        <dbReference type="SAM" id="MobiDB-lite"/>
    </source>
</evidence>
<evidence type="ECO:0000313" key="3">
    <source>
        <dbReference type="Proteomes" id="UP000017861"/>
    </source>
</evidence>
<feature type="compositionally biased region" description="Basic and acidic residues" evidence="1">
    <location>
        <begin position="24"/>
        <end position="33"/>
    </location>
</feature>
<name>V5AK63_TRYCR</name>